<gene>
    <name evidence="1" type="ORF">QPX54_00845</name>
</gene>
<dbReference type="RefSeq" id="WP_201809463.1">
    <property type="nucleotide sequence ID" value="NZ_CP068160.1"/>
</dbReference>
<proteinExistence type="predicted"/>
<evidence type="ECO:0000313" key="1">
    <source>
        <dbReference type="EMBL" id="MDK4325067.1"/>
    </source>
</evidence>
<evidence type="ECO:0000313" key="2">
    <source>
        <dbReference type="Proteomes" id="UP001226160"/>
    </source>
</evidence>
<comment type="caution">
    <text evidence="1">The sequence shown here is derived from an EMBL/GenBank/DDBJ whole genome shotgun (WGS) entry which is preliminary data.</text>
</comment>
<dbReference type="EMBL" id="JASNVP010000001">
    <property type="protein sequence ID" value="MDK4325067.1"/>
    <property type="molecule type" value="Genomic_DNA"/>
</dbReference>
<reference evidence="1" key="1">
    <citation type="submission" date="2023-05" db="EMBL/GenBank/DDBJ databases">
        <title>Metabolic capabilities are highly conserved among human nasal-associated Corynebacterium species in pangenomic analyses.</title>
        <authorList>
            <person name="Tran T.H."/>
            <person name="Roberts A.Q."/>
            <person name="Escapa I.F."/>
            <person name="Gao W."/>
            <person name="Conlan S."/>
            <person name="Kong H."/>
            <person name="Segre J.A."/>
            <person name="Kelly M.S."/>
            <person name="Lemon K.P."/>
        </authorList>
    </citation>
    <scope>NUCLEOTIDE SEQUENCE</scope>
    <source>
        <strain evidence="1">KPL2654</strain>
    </source>
</reference>
<dbReference type="AlphaFoldDB" id="A0AAP4BXA9"/>
<name>A0AAP4BXA9_9CORY</name>
<sequence length="239" mass="27508">MFAITSEFWQQSLQNRGRDAVVVASGIEEVEGRLLKKLLSGIYSPRMDIHGVTLIGESQKEEWRIHANPTYAFFRKITRQPPGEVNFWELDQEFDANPEVLPNYWLRPESHVIFNRLPIWGKPADYCKPGRFVSNSEDLLVSFVDDNNNLVGQALFISVVPRCFLLAAMEFNFPSEGYLCSYLHYAAAIDSSWEFTASEIAFTEFGANQHNLARVWKVQRFAIPEHDRPYGPFGEFYAE</sequence>
<accession>A0AAP4BXA9</accession>
<protein>
    <submittedName>
        <fullName evidence="1">Uncharacterized protein</fullName>
    </submittedName>
</protein>
<organism evidence="1 2">
    <name type="scientific">Corynebacterium propinquum</name>
    <dbReference type="NCBI Taxonomy" id="43769"/>
    <lineage>
        <taxon>Bacteria</taxon>
        <taxon>Bacillati</taxon>
        <taxon>Actinomycetota</taxon>
        <taxon>Actinomycetes</taxon>
        <taxon>Mycobacteriales</taxon>
        <taxon>Corynebacteriaceae</taxon>
        <taxon>Corynebacterium</taxon>
    </lineage>
</organism>
<dbReference type="Proteomes" id="UP001226160">
    <property type="component" value="Unassembled WGS sequence"/>
</dbReference>